<dbReference type="InterPro" id="IPR027417">
    <property type="entry name" value="P-loop_NTPase"/>
</dbReference>
<keyword evidence="5 15" id="KW-0378">Hydrolase</keyword>
<evidence type="ECO:0000256" key="15">
    <source>
        <dbReference type="PROSITE-ProRule" id="PRU00560"/>
    </source>
</evidence>
<organism evidence="18">
    <name type="scientific">Thermosporothrix sp. COM3</name>
    <dbReference type="NCBI Taxonomy" id="2490863"/>
    <lineage>
        <taxon>Bacteria</taxon>
        <taxon>Bacillati</taxon>
        <taxon>Chloroflexota</taxon>
        <taxon>Ktedonobacteria</taxon>
        <taxon>Ktedonobacterales</taxon>
        <taxon>Thermosporotrichaceae</taxon>
        <taxon>Thermosporothrix</taxon>
    </lineage>
</organism>
<feature type="domain" description="UvrD-like helicase C-terminal" evidence="17">
    <location>
        <begin position="530"/>
        <end position="828"/>
    </location>
</feature>
<dbReference type="GO" id="GO:0005524">
    <property type="term" value="F:ATP binding"/>
    <property type="evidence" value="ECO:0007669"/>
    <property type="project" value="UniProtKB-UniRule"/>
</dbReference>
<dbReference type="GO" id="GO:0000725">
    <property type="term" value="P:recombinational repair"/>
    <property type="evidence" value="ECO:0007669"/>
    <property type="project" value="TreeGrafter"/>
</dbReference>
<name>A0A455SQ08_9CHLR</name>
<keyword evidence="7" id="KW-0269">Exonuclease</keyword>
<dbReference type="SUPFAM" id="SSF52540">
    <property type="entry name" value="P-loop containing nucleoside triphosphate hydrolases"/>
    <property type="match status" value="1"/>
</dbReference>
<dbReference type="EC" id="5.6.2.4" evidence="13"/>
<evidence type="ECO:0000256" key="13">
    <source>
        <dbReference type="ARBA" id="ARBA00034808"/>
    </source>
</evidence>
<evidence type="ECO:0000256" key="4">
    <source>
        <dbReference type="ARBA" id="ARBA00022763"/>
    </source>
</evidence>
<dbReference type="InterPro" id="IPR014017">
    <property type="entry name" value="DNA_helicase_UvrD-like_C"/>
</dbReference>
<proteinExistence type="inferred from homology"/>
<evidence type="ECO:0000256" key="5">
    <source>
        <dbReference type="ARBA" id="ARBA00022801"/>
    </source>
</evidence>
<evidence type="ECO:0000256" key="3">
    <source>
        <dbReference type="ARBA" id="ARBA00022741"/>
    </source>
</evidence>
<evidence type="ECO:0000256" key="8">
    <source>
        <dbReference type="ARBA" id="ARBA00022840"/>
    </source>
</evidence>
<evidence type="ECO:0000256" key="2">
    <source>
        <dbReference type="ARBA" id="ARBA00022722"/>
    </source>
</evidence>
<dbReference type="Gene3D" id="1.10.10.160">
    <property type="match status" value="1"/>
</dbReference>
<dbReference type="InterPro" id="IPR000212">
    <property type="entry name" value="DNA_helicase_UvrD/REP"/>
</dbReference>
<gene>
    <name evidence="18" type="ORF">KTC_52180</name>
</gene>
<feature type="binding site" evidence="15">
    <location>
        <begin position="248"/>
        <end position="255"/>
    </location>
    <ligand>
        <name>ATP</name>
        <dbReference type="ChEBI" id="CHEBI:30616"/>
    </ligand>
</feature>
<evidence type="ECO:0000259" key="17">
    <source>
        <dbReference type="PROSITE" id="PS51217"/>
    </source>
</evidence>
<dbReference type="GO" id="GO:0003677">
    <property type="term" value="F:DNA binding"/>
    <property type="evidence" value="ECO:0007669"/>
    <property type="project" value="UniProtKB-KW"/>
</dbReference>
<dbReference type="Pfam" id="PF12705">
    <property type="entry name" value="PDDEXK_1"/>
    <property type="match status" value="1"/>
</dbReference>
<evidence type="ECO:0000259" key="16">
    <source>
        <dbReference type="PROSITE" id="PS51198"/>
    </source>
</evidence>
<evidence type="ECO:0000256" key="12">
    <source>
        <dbReference type="ARBA" id="ARBA00034617"/>
    </source>
</evidence>
<comment type="catalytic activity">
    <reaction evidence="12">
        <text>Couples ATP hydrolysis with the unwinding of duplex DNA by translocating in the 3'-5' direction.</text>
        <dbReference type="EC" id="5.6.2.4"/>
    </reaction>
</comment>
<protein>
    <recommendedName>
        <fullName evidence="13">DNA 3'-5' helicase</fullName>
        <ecNumber evidence="13">5.6.2.4</ecNumber>
    </recommendedName>
</protein>
<evidence type="ECO:0000256" key="7">
    <source>
        <dbReference type="ARBA" id="ARBA00022839"/>
    </source>
</evidence>
<comment type="similarity">
    <text evidence="1">Belongs to the helicase family. UvrD subfamily.</text>
</comment>
<evidence type="ECO:0000256" key="10">
    <source>
        <dbReference type="ARBA" id="ARBA00023204"/>
    </source>
</evidence>
<keyword evidence="6 15" id="KW-0347">Helicase</keyword>
<dbReference type="PANTHER" id="PTHR11070">
    <property type="entry name" value="UVRD / RECB / PCRA DNA HELICASE FAMILY MEMBER"/>
    <property type="match status" value="1"/>
</dbReference>
<dbReference type="Pfam" id="PF06114">
    <property type="entry name" value="Peptidase_M78"/>
    <property type="match status" value="2"/>
</dbReference>
<evidence type="ECO:0000256" key="1">
    <source>
        <dbReference type="ARBA" id="ARBA00009922"/>
    </source>
</evidence>
<evidence type="ECO:0000313" key="18">
    <source>
        <dbReference type="EMBL" id="BBH90467.1"/>
    </source>
</evidence>
<dbReference type="PANTHER" id="PTHR11070:SF2">
    <property type="entry name" value="ATP-DEPENDENT DNA HELICASE SRS2"/>
    <property type="match status" value="1"/>
</dbReference>
<keyword evidence="9" id="KW-0238">DNA-binding</keyword>
<dbReference type="GO" id="GO:0004527">
    <property type="term" value="F:exonuclease activity"/>
    <property type="evidence" value="ECO:0007669"/>
    <property type="project" value="UniProtKB-KW"/>
</dbReference>
<dbReference type="AlphaFoldDB" id="A0A455SQ08"/>
<dbReference type="Gene3D" id="1.10.10.2910">
    <property type="match status" value="1"/>
</dbReference>
<dbReference type="InterPro" id="IPR013986">
    <property type="entry name" value="DExx_box_DNA_helicase_dom_sf"/>
</dbReference>
<dbReference type="InterPro" id="IPR014016">
    <property type="entry name" value="UvrD-like_ATP-bd"/>
</dbReference>
<keyword evidence="2" id="KW-0540">Nuclease</keyword>
<keyword evidence="11" id="KW-0413">Isomerase</keyword>
<dbReference type="InterPro" id="IPR010359">
    <property type="entry name" value="IrrE_HExxH"/>
</dbReference>
<dbReference type="EMBL" id="AP019376">
    <property type="protein sequence ID" value="BBH90467.1"/>
    <property type="molecule type" value="Genomic_DNA"/>
</dbReference>
<evidence type="ECO:0000256" key="11">
    <source>
        <dbReference type="ARBA" id="ARBA00023235"/>
    </source>
</evidence>
<reference evidence="18" key="1">
    <citation type="submission" date="2018-12" db="EMBL/GenBank/DDBJ databases">
        <title>Novel natural products biosynthetic potential of the class Ktedonobacteria.</title>
        <authorList>
            <person name="Zheng Y."/>
            <person name="Saitou A."/>
            <person name="Wang C.M."/>
            <person name="Toyoda A."/>
            <person name="Minakuchi Y."/>
            <person name="Sekiguchi Y."/>
            <person name="Ueda K."/>
            <person name="Takano H."/>
            <person name="Sakai Y."/>
            <person name="Yokota A."/>
            <person name="Yabe S."/>
        </authorList>
    </citation>
    <scope>NUCLEOTIDE SEQUENCE</scope>
    <source>
        <strain evidence="18">COM3</strain>
    </source>
</reference>
<accession>A0A455SQ08</accession>
<evidence type="ECO:0000256" key="9">
    <source>
        <dbReference type="ARBA" id="ARBA00023125"/>
    </source>
</evidence>
<dbReference type="CDD" id="cd17932">
    <property type="entry name" value="DEXQc_UvrD"/>
    <property type="match status" value="1"/>
</dbReference>
<comment type="catalytic activity">
    <reaction evidence="14">
        <text>ATP + H2O = ADP + phosphate + H(+)</text>
        <dbReference type="Rhea" id="RHEA:13065"/>
        <dbReference type="ChEBI" id="CHEBI:15377"/>
        <dbReference type="ChEBI" id="CHEBI:15378"/>
        <dbReference type="ChEBI" id="CHEBI:30616"/>
        <dbReference type="ChEBI" id="CHEBI:43474"/>
        <dbReference type="ChEBI" id="CHEBI:456216"/>
        <dbReference type="EC" id="5.6.2.4"/>
    </reaction>
</comment>
<keyword evidence="8 15" id="KW-0067">ATP-binding</keyword>
<keyword evidence="10" id="KW-0234">DNA repair</keyword>
<evidence type="ECO:0000256" key="6">
    <source>
        <dbReference type="ARBA" id="ARBA00022806"/>
    </source>
</evidence>
<dbReference type="GO" id="GO:0043138">
    <property type="term" value="F:3'-5' DNA helicase activity"/>
    <property type="evidence" value="ECO:0007669"/>
    <property type="project" value="UniProtKB-EC"/>
</dbReference>
<dbReference type="PROSITE" id="PS51198">
    <property type="entry name" value="UVRD_HELICASE_ATP_BIND"/>
    <property type="match status" value="1"/>
</dbReference>
<dbReference type="PROSITE" id="PS51217">
    <property type="entry name" value="UVRD_HELICASE_CTER"/>
    <property type="match status" value="1"/>
</dbReference>
<dbReference type="Pfam" id="PF13361">
    <property type="entry name" value="UvrD_C"/>
    <property type="match status" value="1"/>
</dbReference>
<evidence type="ECO:0000256" key="14">
    <source>
        <dbReference type="ARBA" id="ARBA00048988"/>
    </source>
</evidence>
<dbReference type="Gene3D" id="3.40.50.300">
    <property type="entry name" value="P-loop containing nucleotide triphosphate hydrolases"/>
    <property type="match status" value="2"/>
</dbReference>
<dbReference type="Pfam" id="PF00580">
    <property type="entry name" value="UvrD-helicase"/>
    <property type="match status" value="1"/>
</dbReference>
<feature type="domain" description="UvrD-like helicase ATP-binding" evidence="16">
    <location>
        <begin position="227"/>
        <end position="526"/>
    </location>
</feature>
<dbReference type="InterPro" id="IPR038726">
    <property type="entry name" value="PDDEXK_AddAB-type"/>
</dbReference>
<keyword evidence="3 15" id="KW-0547">Nucleotide-binding</keyword>
<dbReference type="Gene3D" id="1.10.486.10">
    <property type="entry name" value="PCRA, domain 4"/>
    <property type="match status" value="1"/>
</dbReference>
<sequence>MDNQLHALAEAAARLLLQQFRQENTHWTDDCTPLDDLVEWLDLSVATFYPGDEPEGTYGYVDADEDEQLIWLCRDMPETLRRFTLAHELGHVVLHCRHEGRIQELMAPLREQIAHFHLPALSRNDPCQEQDVTDALAGQDLLHDTVGMEYDPRSQRELAANLFAAELLMPLERVRTLYIQEQVAPQTLAARFGVSTGALLNRLAELMQEPIIEPASPGETAASTVAKKRYDEFQQAAIQAATPALVVAGPGSGKTSTLIGRVDYLVQTLRVPPQAILALTFSRKAAQEMEERVRLLLGPSAQIPKMSTFHAFCAELLREYGTLVGLRSDFMLIDEAEGYFLLRQQAGQLHLRHYMSPQNPAHSFPDMLQAISRAKDELVSPAEYQQLAQRMLVQAQDEEAKEQAERALEVARLYELYEAALARRGDTDFGGLIMLTVRLLREHPAVLREQQNKYQHILVDEFQDINRASGVLLRVLAGETRNVWVVGDANQAIYGFRGASPANISQFETDFPGASILPLSRNYRSRPDLVAIAESFRCLQLELGQEPGKNQPVRLTHPGTSVELAKATNEASELAGIVQDIQRKLEQGYTYKDIMVLCRTRALARKVTSALLAAGLPVFEQNGVLEQPHCKNVLAVPLLLLNESGMGIIRASLLPAHPLDAKDKEALILAAREQKKKLSQMLFNGEIPSTVSPVGALSLQRLSEILQSLQHAPDIWTLLAQYLLLETGIVRDLLIHNDEQAKAFLYDYASLLQMARHFDLQQQARLRLLAEEEKEAELPPLEERIRAFFDYLRLLVLLRQDGAKREQADGEEANANIIRVMTVHASKGLEFPVVYMPGLAQYRFPLMYTSVAVPAPAGMLPPDCEGRAAHESGESCLFYVGVTRARDQLILSYSERYGKRAYKRSLFLDALEAGLPADRITKKVWDSVKADHERAPDEAYAPTPGQDFLQRMKPHELYASALEAYQRCPRQYLYQHIYRFEEETSSYQRFWHAAQKAVEELRQRMEQEADWFPDEEAARQLYLRYWQEQEGEQAPFAAYYREHGFEVVEKERRILAARKQNALKVHESFHVEIAGRPVRVAVDRISTSSDPSKRVAFERVRMGKRKSKPTPDTRELLYTLASRQLYPDEPVELVSRNLSTGETEPIRLTARKEKALMEEAEKSVQALEQDLYPPRPDARRCPGCPFFFICPE</sequence>
<keyword evidence="4" id="KW-0227">DNA damage</keyword>